<dbReference type="EMBL" id="MSFM01000003">
    <property type="protein sequence ID" value="PKY06514.1"/>
    <property type="molecule type" value="Genomic_DNA"/>
</dbReference>
<dbReference type="GeneID" id="36540091"/>
<sequence>MPNKSPHIPRVNDPLPPLPGPGVTSGLALVGDGRELKKKDTPPPVTSNNCPIIYVHM</sequence>
<accession>A0A2I1D9G0</accession>
<feature type="region of interest" description="Disordered" evidence="1">
    <location>
        <begin position="1"/>
        <end position="47"/>
    </location>
</feature>
<protein>
    <submittedName>
        <fullName evidence="2">Uncharacterized protein</fullName>
    </submittedName>
</protein>
<gene>
    <name evidence="2" type="ORF">P168DRAFT_113312</name>
</gene>
<feature type="compositionally biased region" description="Basic and acidic residues" evidence="1">
    <location>
        <begin position="32"/>
        <end position="41"/>
    </location>
</feature>
<dbReference type="AlphaFoldDB" id="A0A2I1D9G0"/>
<dbReference type="VEuPathDB" id="FungiDB:P168DRAFT_113312"/>
<organism evidence="2 3">
    <name type="scientific">Aspergillus campestris (strain IBT 28561)</name>
    <dbReference type="NCBI Taxonomy" id="1392248"/>
    <lineage>
        <taxon>Eukaryota</taxon>
        <taxon>Fungi</taxon>
        <taxon>Dikarya</taxon>
        <taxon>Ascomycota</taxon>
        <taxon>Pezizomycotina</taxon>
        <taxon>Eurotiomycetes</taxon>
        <taxon>Eurotiomycetidae</taxon>
        <taxon>Eurotiales</taxon>
        <taxon>Aspergillaceae</taxon>
        <taxon>Aspergillus</taxon>
        <taxon>Aspergillus subgen. Circumdati</taxon>
    </lineage>
</organism>
<name>A0A2I1D9G0_ASPC2</name>
<comment type="caution">
    <text evidence="2">The sequence shown here is derived from an EMBL/GenBank/DDBJ whole genome shotgun (WGS) entry which is preliminary data.</text>
</comment>
<evidence type="ECO:0000313" key="3">
    <source>
        <dbReference type="Proteomes" id="UP000234254"/>
    </source>
</evidence>
<evidence type="ECO:0000313" key="2">
    <source>
        <dbReference type="EMBL" id="PKY06514.1"/>
    </source>
</evidence>
<proteinExistence type="predicted"/>
<keyword evidence="3" id="KW-1185">Reference proteome</keyword>
<evidence type="ECO:0000256" key="1">
    <source>
        <dbReference type="SAM" id="MobiDB-lite"/>
    </source>
</evidence>
<dbReference type="RefSeq" id="XP_024695108.1">
    <property type="nucleotide sequence ID" value="XM_024832570.1"/>
</dbReference>
<dbReference type="Proteomes" id="UP000234254">
    <property type="component" value="Unassembled WGS sequence"/>
</dbReference>
<reference evidence="2" key="1">
    <citation type="submission" date="2016-12" db="EMBL/GenBank/DDBJ databases">
        <title>The genomes of Aspergillus section Nigri reveals drivers in fungal speciation.</title>
        <authorList>
            <consortium name="DOE Joint Genome Institute"/>
            <person name="Vesth T.C."/>
            <person name="Nybo J."/>
            <person name="Theobald S."/>
            <person name="Brandl J."/>
            <person name="Frisvad J.C."/>
            <person name="Nielsen K.F."/>
            <person name="Lyhne E.K."/>
            <person name="Kogle M.E."/>
            <person name="Kuo A."/>
            <person name="Riley R."/>
            <person name="Clum A."/>
            <person name="Nolan M."/>
            <person name="Lipzen A."/>
            <person name="Salamov A."/>
            <person name="Henrissat B."/>
            <person name="Wiebenga A."/>
            <person name="De vries R.P."/>
            <person name="Grigoriev I.V."/>
            <person name="Mortensen U.H."/>
            <person name="Andersen M.R."/>
            <person name="Baker S.E."/>
        </authorList>
    </citation>
    <scope>NUCLEOTIDE SEQUENCE</scope>
    <source>
        <strain evidence="2">IBT 28561</strain>
    </source>
</reference>